<comment type="caution">
    <text evidence="2">The sequence shown here is derived from an EMBL/GenBank/DDBJ whole genome shotgun (WGS) entry which is preliminary data.</text>
</comment>
<name>A0ABX1VJI3_9PLAN</name>
<sequence length="260" mass="27729">MASFEVGAGVSEEDAPRKPFLRAVLSDGSRGAAEEEGDREVVVRDRFARLDAGLPPLPESDDESSDEDLSPLPTVHRPAATSAAKAAPAPVAPVPVPPAKAPELSALEETRTTTWQHLAPAPPRPISTPPGSSQPTAKPLAPPKIVATPVERTESDEPGQDEPEQAQRSRVVPFEEEEPDAPRTLSLPRKLPPRSLAFEDAADEMTESVADGFAISNAKPTDAPQPSHADSPFRDAAEPQDEQEDAPKPRVRTIFRAFSG</sequence>
<feature type="region of interest" description="Disordered" evidence="1">
    <location>
        <begin position="1"/>
        <end position="20"/>
    </location>
</feature>
<feature type="compositionally biased region" description="Acidic residues" evidence="1">
    <location>
        <begin position="59"/>
        <end position="69"/>
    </location>
</feature>
<feature type="region of interest" description="Disordered" evidence="1">
    <location>
        <begin position="52"/>
        <end position="252"/>
    </location>
</feature>
<evidence type="ECO:0000313" key="2">
    <source>
        <dbReference type="EMBL" id="NNJ28068.1"/>
    </source>
</evidence>
<protein>
    <submittedName>
        <fullName evidence="2">Uncharacterized protein</fullName>
    </submittedName>
</protein>
<evidence type="ECO:0000256" key="1">
    <source>
        <dbReference type="SAM" id="MobiDB-lite"/>
    </source>
</evidence>
<feature type="compositionally biased region" description="Low complexity" evidence="1">
    <location>
        <begin position="70"/>
        <end position="89"/>
    </location>
</feature>
<proteinExistence type="predicted"/>
<evidence type="ECO:0000313" key="3">
    <source>
        <dbReference type="Proteomes" id="UP000609651"/>
    </source>
</evidence>
<feature type="compositionally biased region" description="Pro residues" evidence="1">
    <location>
        <begin position="90"/>
        <end position="100"/>
    </location>
</feature>
<gene>
    <name evidence="2" type="ORF">LzC2_41790</name>
</gene>
<dbReference type="Proteomes" id="UP000609651">
    <property type="component" value="Unassembled WGS sequence"/>
</dbReference>
<accession>A0ABX1VJI3</accession>
<organism evidence="2 3">
    <name type="scientific">Alienimonas chondri</name>
    <dbReference type="NCBI Taxonomy" id="2681879"/>
    <lineage>
        <taxon>Bacteria</taxon>
        <taxon>Pseudomonadati</taxon>
        <taxon>Planctomycetota</taxon>
        <taxon>Planctomycetia</taxon>
        <taxon>Planctomycetales</taxon>
        <taxon>Planctomycetaceae</taxon>
        <taxon>Alienimonas</taxon>
    </lineage>
</organism>
<feature type="region of interest" description="Disordered" evidence="1">
    <location>
        <begin position="26"/>
        <end position="45"/>
    </location>
</feature>
<feature type="compositionally biased region" description="Acidic residues" evidence="1">
    <location>
        <begin position="154"/>
        <end position="164"/>
    </location>
</feature>
<dbReference type="EMBL" id="WTPX01000279">
    <property type="protein sequence ID" value="NNJ28068.1"/>
    <property type="molecule type" value="Genomic_DNA"/>
</dbReference>
<feature type="compositionally biased region" description="Low complexity" evidence="1">
    <location>
        <begin position="182"/>
        <end position="196"/>
    </location>
</feature>
<keyword evidence="3" id="KW-1185">Reference proteome</keyword>
<reference evidence="2 3" key="1">
    <citation type="journal article" date="2020" name="Syst. Appl. Microbiol.">
        <title>Alienimonas chondri sp. nov., a novel planctomycete isolated from the biofilm of the red alga Chondrus crispus.</title>
        <authorList>
            <person name="Vitorino I."/>
            <person name="Albuquerque L."/>
            <person name="Wiegand S."/>
            <person name="Kallscheuer N."/>
            <person name="da Costa M.S."/>
            <person name="Lobo-da-Cunha A."/>
            <person name="Jogler C."/>
            <person name="Lage O.M."/>
        </authorList>
    </citation>
    <scope>NUCLEOTIDE SEQUENCE [LARGE SCALE GENOMIC DNA]</scope>
    <source>
        <strain evidence="2 3">LzC2</strain>
    </source>
</reference>